<dbReference type="InterPro" id="IPR036390">
    <property type="entry name" value="WH_DNA-bd_sf"/>
</dbReference>
<dbReference type="PANTHER" id="PTHR33164:SF99">
    <property type="entry name" value="MARR FAMILY REGULATORY PROTEIN"/>
    <property type="match status" value="1"/>
</dbReference>
<dbReference type="PROSITE" id="PS50995">
    <property type="entry name" value="HTH_MARR_2"/>
    <property type="match status" value="1"/>
</dbReference>
<sequence>MTEPRWLSPEEMRAWLGYRRLRNLLDARIARDLADQAGLSDQDYDVLSNLSAHEDHRAGIGELAKELRWSHSRLSHHLTRMEKRGLVARESHPADARGAIVTLTSEGRSAIVEAAPGHVASVREHLIDVMTPEQVRSLGDIAEAVLGRLGEAR</sequence>
<dbReference type="Pfam" id="PF12802">
    <property type="entry name" value="MarR_2"/>
    <property type="match status" value="1"/>
</dbReference>
<feature type="domain" description="HTH marR-type" evidence="1">
    <location>
        <begin position="1"/>
        <end position="147"/>
    </location>
</feature>
<dbReference type="Proteomes" id="UP000548476">
    <property type="component" value="Unassembled WGS sequence"/>
</dbReference>
<dbReference type="RefSeq" id="WP_184785152.1">
    <property type="nucleotide sequence ID" value="NZ_BONT01000062.1"/>
</dbReference>
<evidence type="ECO:0000313" key="2">
    <source>
        <dbReference type="EMBL" id="MBB6032223.1"/>
    </source>
</evidence>
<dbReference type="GO" id="GO:0003677">
    <property type="term" value="F:DNA binding"/>
    <property type="evidence" value="ECO:0007669"/>
    <property type="project" value="UniProtKB-KW"/>
</dbReference>
<protein>
    <submittedName>
        <fullName evidence="2">DNA-binding MarR family transcriptional regulator</fullName>
    </submittedName>
</protein>
<dbReference type="PANTHER" id="PTHR33164">
    <property type="entry name" value="TRANSCRIPTIONAL REGULATOR, MARR FAMILY"/>
    <property type="match status" value="1"/>
</dbReference>
<dbReference type="SMART" id="SM00347">
    <property type="entry name" value="HTH_MARR"/>
    <property type="match status" value="1"/>
</dbReference>
<keyword evidence="3" id="KW-1185">Reference proteome</keyword>
<dbReference type="InterPro" id="IPR039422">
    <property type="entry name" value="MarR/SlyA-like"/>
</dbReference>
<dbReference type="Gene3D" id="1.10.10.10">
    <property type="entry name" value="Winged helix-like DNA-binding domain superfamily/Winged helix DNA-binding domain"/>
    <property type="match status" value="1"/>
</dbReference>
<dbReference type="GO" id="GO:0003700">
    <property type="term" value="F:DNA-binding transcription factor activity"/>
    <property type="evidence" value="ECO:0007669"/>
    <property type="project" value="InterPro"/>
</dbReference>
<gene>
    <name evidence="2" type="ORF">HNR73_000065</name>
</gene>
<dbReference type="InterPro" id="IPR036388">
    <property type="entry name" value="WH-like_DNA-bd_sf"/>
</dbReference>
<reference evidence="2 3" key="1">
    <citation type="submission" date="2020-08" db="EMBL/GenBank/DDBJ databases">
        <title>Genomic Encyclopedia of Type Strains, Phase IV (KMG-IV): sequencing the most valuable type-strain genomes for metagenomic binning, comparative biology and taxonomic classification.</title>
        <authorList>
            <person name="Goeker M."/>
        </authorList>
    </citation>
    <scope>NUCLEOTIDE SEQUENCE [LARGE SCALE GENOMIC DNA]</scope>
    <source>
        <strain evidence="2 3">YIM 65646</strain>
    </source>
</reference>
<dbReference type="SUPFAM" id="SSF46785">
    <property type="entry name" value="Winged helix' DNA-binding domain"/>
    <property type="match status" value="1"/>
</dbReference>
<evidence type="ECO:0000259" key="1">
    <source>
        <dbReference type="PROSITE" id="PS50995"/>
    </source>
</evidence>
<proteinExistence type="predicted"/>
<dbReference type="EMBL" id="JACHGT010000001">
    <property type="protein sequence ID" value="MBB6032223.1"/>
    <property type="molecule type" value="Genomic_DNA"/>
</dbReference>
<dbReference type="InterPro" id="IPR000835">
    <property type="entry name" value="HTH_MarR-typ"/>
</dbReference>
<evidence type="ECO:0000313" key="3">
    <source>
        <dbReference type="Proteomes" id="UP000548476"/>
    </source>
</evidence>
<accession>A0A841FB13</accession>
<name>A0A841FB13_9ACTN</name>
<dbReference type="GO" id="GO:0006950">
    <property type="term" value="P:response to stress"/>
    <property type="evidence" value="ECO:0007669"/>
    <property type="project" value="TreeGrafter"/>
</dbReference>
<comment type="caution">
    <text evidence="2">The sequence shown here is derived from an EMBL/GenBank/DDBJ whole genome shotgun (WGS) entry which is preliminary data.</text>
</comment>
<dbReference type="AlphaFoldDB" id="A0A841FB13"/>
<keyword evidence="2" id="KW-0238">DNA-binding</keyword>
<organism evidence="2 3">
    <name type="scientific">Phytomonospora endophytica</name>
    <dbReference type="NCBI Taxonomy" id="714109"/>
    <lineage>
        <taxon>Bacteria</taxon>
        <taxon>Bacillati</taxon>
        <taxon>Actinomycetota</taxon>
        <taxon>Actinomycetes</taxon>
        <taxon>Micromonosporales</taxon>
        <taxon>Micromonosporaceae</taxon>
        <taxon>Phytomonospora</taxon>
    </lineage>
</organism>